<name>A0ABT3R4L3_9HYPH</name>
<evidence type="ECO:0000256" key="6">
    <source>
        <dbReference type="PROSITE-ProRule" id="PRU00169"/>
    </source>
</evidence>
<dbReference type="InterPro" id="IPR005467">
    <property type="entry name" value="His_kinase_dom"/>
</dbReference>
<dbReference type="PANTHER" id="PTHR43047:SF9">
    <property type="entry name" value="HISTIDINE KINASE"/>
    <property type="match status" value="1"/>
</dbReference>
<dbReference type="InterPro" id="IPR036097">
    <property type="entry name" value="HisK_dim/P_sf"/>
</dbReference>
<dbReference type="InterPro" id="IPR004358">
    <property type="entry name" value="Sig_transdc_His_kin-like_C"/>
</dbReference>
<dbReference type="PROSITE" id="PS50110">
    <property type="entry name" value="RESPONSE_REGULATORY"/>
    <property type="match status" value="1"/>
</dbReference>
<protein>
    <recommendedName>
        <fullName evidence="2">histidine kinase</fullName>
        <ecNumber evidence="2">2.7.13.3</ecNumber>
    </recommendedName>
</protein>
<dbReference type="SUPFAM" id="SSF55874">
    <property type="entry name" value="ATPase domain of HSP90 chaperone/DNA topoisomerase II/histidine kinase"/>
    <property type="match status" value="1"/>
</dbReference>
<dbReference type="SMART" id="SM00388">
    <property type="entry name" value="HisKA"/>
    <property type="match status" value="1"/>
</dbReference>
<dbReference type="Gene3D" id="3.30.450.20">
    <property type="entry name" value="PAS domain"/>
    <property type="match status" value="1"/>
</dbReference>
<dbReference type="PANTHER" id="PTHR43047">
    <property type="entry name" value="TWO-COMPONENT HISTIDINE PROTEIN KINASE"/>
    <property type="match status" value="1"/>
</dbReference>
<keyword evidence="10" id="KW-1185">Reference proteome</keyword>
<dbReference type="SUPFAM" id="SSF52172">
    <property type="entry name" value="CheY-like"/>
    <property type="match status" value="1"/>
</dbReference>
<keyword evidence="5 9" id="KW-0418">Kinase</keyword>
<organism evidence="9 10">
    <name type="scientific">Roseibium salinum</name>
    <dbReference type="NCBI Taxonomy" id="1604349"/>
    <lineage>
        <taxon>Bacteria</taxon>
        <taxon>Pseudomonadati</taxon>
        <taxon>Pseudomonadota</taxon>
        <taxon>Alphaproteobacteria</taxon>
        <taxon>Hyphomicrobiales</taxon>
        <taxon>Stappiaceae</taxon>
        <taxon>Roseibium</taxon>
    </lineage>
</organism>
<dbReference type="InterPro" id="IPR003594">
    <property type="entry name" value="HATPase_dom"/>
</dbReference>
<evidence type="ECO:0000256" key="3">
    <source>
        <dbReference type="ARBA" id="ARBA00022553"/>
    </source>
</evidence>
<evidence type="ECO:0000256" key="5">
    <source>
        <dbReference type="ARBA" id="ARBA00022777"/>
    </source>
</evidence>
<dbReference type="CDD" id="cd00082">
    <property type="entry name" value="HisKA"/>
    <property type="match status" value="1"/>
</dbReference>
<dbReference type="Pfam" id="PF00072">
    <property type="entry name" value="Response_reg"/>
    <property type="match status" value="1"/>
</dbReference>
<gene>
    <name evidence="9" type="ORF">ON753_16730</name>
</gene>
<evidence type="ECO:0000256" key="4">
    <source>
        <dbReference type="ARBA" id="ARBA00022679"/>
    </source>
</evidence>
<dbReference type="GO" id="GO:0016301">
    <property type="term" value="F:kinase activity"/>
    <property type="evidence" value="ECO:0007669"/>
    <property type="project" value="UniProtKB-KW"/>
</dbReference>
<feature type="domain" description="Histidine kinase" evidence="7">
    <location>
        <begin position="387"/>
        <end position="598"/>
    </location>
</feature>
<keyword evidence="3 6" id="KW-0597">Phosphoprotein</keyword>
<dbReference type="InterPro" id="IPR003661">
    <property type="entry name" value="HisK_dim/P_dom"/>
</dbReference>
<dbReference type="PRINTS" id="PR00344">
    <property type="entry name" value="BCTRLSENSOR"/>
</dbReference>
<dbReference type="InterPro" id="IPR011006">
    <property type="entry name" value="CheY-like_superfamily"/>
</dbReference>
<dbReference type="Pfam" id="PF02518">
    <property type="entry name" value="HATPase_c"/>
    <property type="match status" value="1"/>
</dbReference>
<sequence length="746" mass="83156">MIDPNDPLDLQVVKQSKIIDALIDRIERSHKVDGTAYSLFQSAIALQAEVWEKTRDLEEALDTLGRASGELETAYKVQERVQKNLADVMVAMEGGFALFSEERLQVCNSLFKQLLPDVEPLIQPGLGFDDFLAAVSASKYVISQGNGRWHSPPDRPGTRRFSSFIIALRGDRWYQLSHRQTSSDNIAVLLTEVTQIVRENRREKKRLIEDQAHFLQAAFDHLSLGICTFSSEGELLVRNERFGELLGVPLPLLKKGVGMQRIVEYVERHEILDRRGRRSTYPGWFKAILRGNTVQERVRRQDGVRLDLQTHSLPDDCFLVTLRDVTAETEVAEMLEQRVRERTAELTEANRMLQIQSAEQFKTEDALRQAKEAAEAAHASKTRFLAAASHDLLQPINAAKLYISTLGEIVDQGQAKETVERLGRSFSSIETLLHALLDISRLDSSGVEFNITSFCMEEPLRALEEDLSTLAAQKGIELKFVPSSRWVSSDRRYLMRCIGNLAVNAIQYTETGRVLVGCRLKGTRLSVEVWDTGIGISEADQKRIFDEFTRVRDTRSGSGVGLGLSIVERACRHLGHEVRLMSKPERGSMFAIEVPLVTSPEGSDLCRKPVAVDASAHHGPLDLIVMVIENDADVLHAMTQRLDSWGASVLAATSTETALDLMAEIGTPPDIILADYQLDGTDTGVRAIRALRAAGGSQTPAIVISAKNSKALMRLGQEGAFSVLKKPVNLPRLRALIDWKTRREMT</sequence>
<keyword evidence="4" id="KW-0808">Transferase</keyword>
<feature type="modified residue" description="4-aspartylphosphate" evidence="6">
    <location>
        <position position="675"/>
    </location>
</feature>
<dbReference type="InterPro" id="IPR035965">
    <property type="entry name" value="PAS-like_dom_sf"/>
</dbReference>
<dbReference type="RefSeq" id="WP_265963749.1">
    <property type="nucleotide sequence ID" value="NZ_JAPEVI010000003.1"/>
</dbReference>
<dbReference type="EMBL" id="JAPEVI010000003">
    <property type="protein sequence ID" value="MCX2724001.1"/>
    <property type="molecule type" value="Genomic_DNA"/>
</dbReference>
<dbReference type="SUPFAM" id="SSF47384">
    <property type="entry name" value="Homodimeric domain of signal transducing histidine kinase"/>
    <property type="match status" value="1"/>
</dbReference>
<evidence type="ECO:0000313" key="9">
    <source>
        <dbReference type="EMBL" id="MCX2724001.1"/>
    </source>
</evidence>
<dbReference type="Pfam" id="PF00512">
    <property type="entry name" value="HisKA"/>
    <property type="match status" value="1"/>
</dbReference>
<dbReference type="EC" id="2.7.13.3" evidence="2"/>
<feature type="domain" description="Response regulatory" evidence="8">
    <location>
        <begin position="624"/>
        <end position="741"/>
    </location>
</feature>
<dbReference type="Gene3D" id="3.40.50.2300">
    <property type="match status" value="1"/>
</dbReference>
<dbReference type="CDD" id="cd00156">
    <property type="entry name" value="REC"/>
    <property type="match status" value="1"/>
</dbReference>
<accession>A0ABT3R4L3</accession>
<comment type="catalytic activity">
    <reaction evidence="1">
        <text>ATP + protein L-histidine = ADP + protein N-phospho-L-histidine.</text>
        <dbReference type="EC" id="2.7.13.3"/>
    </reaction>
</comment>
<evidence type="ECO:0000256" key="1">
    <source>
        <dbReference type="ARBA" id="ARBA00000085"/>
    </source>
</evidence>
<dbReference type="InterPro" id="IPR036890">
    <property type="entry name" value="HATPase_C_sf"/>
</dbReference>
<evidence type="ECO:0000256" key="2">
    <source>
        <dbReference type="ARBA" id="ARBA00012438"/>
    </source>
</evidence>
<comment type="caution">
    <text evidence="9">The sequence shown here is derived from an EMBL/GenBank/DDBJ whole genome shotgun (WGS) entry which is preliminary data.</text>
</comment>
<dbReference type="Gene3D" id="3.30.565.10">
    <property type="entry name" value="Histidine kinase-like ATPase, C-terminal domain"/>
    <property type="match status" value="1"/>
</dbReference>
<dbReference type="SUPFAM" id="SSF55785">
    <property type="entry name" value="PYP-like sensor domain (PAS domain)"/>
    <property type="match status" value="1"/>
</dbReference>
<dbReference type="SMART" id="SM00448">
    <property type="entry name" value="REC"/>
    <property type="match status" value="1"/>
</dbReference>
<dbReference type="PROSITE" id="PS50109">
    <property type="entry name" value="HIS_KIN"/>
    <property type="match status" value="1"/>
</dbReference>
<dbReference type="SMART" id="SM00387">
    <property type="entry name" value="HATPase_c"/>
    <property type="match status" value="1"/>
</dbReference>
<evidence type="ECO:0000259" key="7">
    <source>
        <dbReference type="PROSITE" id="PS50109"/>
    </source>
</evidence>
<dbReference type="InterPro" id="IPR001789">
    <property type="entry name" value="Sig_transdc_resp-reg_receiver"/>
</dbReference>
<proteinExistence type="predicted"/>
<evidence type="ECO:0000259" key="8">
    <source>
        <dbReference type="PROSITE" id="PS50110"/>
    </source>
</evidence>
<reference evidence="9 10" key="1">
    <citation type="journal article" date="2016" name="Int. J. Syst. Evol. Microbiol.">
        <title>Labrenzia salina sp. nov., isolated from the rhizosphere of the halophyte Arthrocnemum macrostachyum.</title>
        <authorList>
            <person name="Camacho M."/>
            <person name="Redondo-Gomez S."/>
            <person name="Rodriguez-Llorente I."/>
            <person name="Rohde M."/>
            <person name="Sproer C."/>
            <person name="Schumann P."/>
            <person name="Klenk H.P."/>
            <person name="Montero-Calasanz M.D.C."/>
        </authorList>
    </citation>
    <scope>NUCLEOTIDE SEQUENCE [LARGE SCALE GENOMIC DNA]</scope>
    <source>
        <strain evidence="9 10">DSM 29163</strain>
    </source>
</reference>
<dbReference type="Pfam" id="PF12860">
    <property type="entry name" value="PAS_7"/>
    <property type="match status" value="1"/>
</dbReference>
<evidence type="ECO:0000313" key="10">
    <source>
        <dbReference type="Proteomes" id="UP001300261"/>
    </source>
</evidence>
<dbReference type="Gene3D" id="1.10.287.130">
    <property type="match status" value="1"/>
</dbReference>
<dbReference type="Proteomes" id="UP001300261">
    <property type="component" value="Unassembled WGS sequence"/>
</dbReference>